<keyword evidence="5" id="KW-1133">Transmembrane helix</keyword>
<evidence type="ECO:0000256" key="5">
    <source>
        <dbReference type="SAM" id="Phobius"/>
    </source>
</evidence>
<dbReference type="CDD" id="cd03399">
    <property type="entry name" value="SPFH_flotillin"/>
    <property type="match status" value="1"/>
</dbReference>
<feature type="transmembrane region" description="Helical" evidence="5">
    <location>
        <begin position="12"/>
        <end position="32"/>
    </location>
</feature>
<sequence length="545" mass="58686">MNAISGALANWIVPVLILLIVVAFLATLRVIASRYKKIPPDFAGIFYGRSYPYKGADGQIQHRGFKVLLSGGKVLIPFVESYKEFPTSVFQINIEENAIPNKDNVKMTIRGVATCKISTAEEDLINAASNFLNKSAAEVAAVVKNIMMGHLRSIVGNSSIDELLRKRDEFNKKTVAESSEELKRLGIQILTLVVQDVKDDEGYIDALGKQAVAEAKRDAEIKVAEATRDQQIKVSDAQKEASIVQSQNAAMIAEADANKEIKKAQYKVQSDTERAKAENAFGIASAEQEKTLRVKQAERDAAEKEAQIHVQEKEAIRMEKQLGATVIKEAEAEKQRVSIVAEGEKAKRTIEAEGAAQALKIDALAKRESEINIGEGEASRKLATLTAQAAGEKAKLLAEAEGEKARLLAAAEGKKADAEATQKLAEALKALDDKSQLMMILDRAPHLFETGGDAIAKIMKEALSAIAAPLGNIDSLNIVDVGGNGKGVDQLTNLVPGMLLKFITVAKSMGLDFSTLLSKIGLDAEATSKLIGKTSVPDDQPAEKS</sequence>
<dbReference type="GO" id="GO:0072659">
    <property type="term" value="P:protein localization to plasma membrane"/>
    <property type="evidence" value="ECO:0007669"/>
    <property type="project" value="TreeGrafter"/>
</dbReference>
<dbReference type="SUPFAM" id="SSF117892">
    <property type="entry name" value="Band 7/SPFH domain"/>
    <property type="match status" value="1"/>
</dbReference>
<accession>A0A2M7VET3</accession>
<keyword evidence="5" id="KW-0812">Transmembrane</keyword>
<reference evidence="8" key="1">
    <citation type="submission" date="2017-09" db="EMBL/GenBank/DDBJ databases">
        <title>Depth-based differentiation of microbial function through sediment-hosted aquifers and enrichment of novel symbionts in the deep terrestrial subsurface.</title>
        <authorList>
            <person name="Probst A.J."/>
            <person name="Ladd B."/>
            <person name="Jarett J.K."/>
            <person name="Geller-Mcgrath D.E."/>
            <person name="Sieber C.M.K."/>
            <person name="Emerson J.B."/>
            <person name="Anantharaman K."/>
            <person name="Thomas B.C."/>
            <person name="Malmstrom R."/>
            <person name="Stieglmeier M."/>
            <person name="Klingl A."/>
            <person name="Woyke T."/>
            <person name="Ryan C.M."/>
            <person name="Banfield J.F."/>
        </authorList>
    </citation>
    <scope>NUCLEOTIDE SEQUENCE [LARGE SCALE GENOMIC DNA]</scope>
</reference>
<comment type="similarity">
    <text evidence="2">Belongs to the band 7/mec-2 family. Flotillin subfamily.</text>
</comment>
<evidence type="ECO:0000256" key="3">
    <source>
        <dbReference type="ARBA" id="ARBA00023136"/>
    </source>
</evidence>
<feature type="domain" description="Band 7" evidence="6">
    <location>
        <begin position="33"/>
        <end position="211"/>
    </location>
</feature>
<dbReference type="Pfam" id="PF01145">
    <property type="entry name" value="Band_7"/>
    <property type="match status" value="1"/>
</dbReference>
<evidence type="ECO:0000259" key="6">
    <source>
        <dbReference type="SMART" id="SM00244"/>
    </source>
</evidence>
<comment type="subcellular location">
    <subcellularLocation>
        <location evidence="1">Membrane</location>
    </subcellularLocation>
</comment>
<gene>
    <name evidence="7" type="ORF">COX77_02585</name>
</gene>
<proteinExistence type="inferred from homology"/>
<dbReference type="GO" id="GO:0005886">
    <property type="term" value="C:plasma membrane"/>
    <property type="evidence" value="ECO:0007669"/>
    <property type="project" value="TreeGrafter"/>
</dbReference>
<evidence type="ECO:0000256" key="2">
    <source>
        <dbReference type="ARBA" id="ARBA00007161"/>
    </source>
</evidence>
<name>A0A2M7VET3_9BACT</name>
<dbReference type="Gene3D" id="3.30.479.30">
    <property type="entry name" value="Band 7 domain"/>
    <property type="match status" value="1"/>
</dbReference>
<comment type="caution">
    <text evidence="7">The sequence shown here is derived from an EMBL/GenBank/DDBJ whole genome shotgun (WGS) entry which is preliminary data.</text>
</comment>
<dbReference type="PANTHER" id="PTHR13806">
    <property type="entry name" value="FLOTILLIN-RELATED"/>
    <property type="match status" value="1"/>
</dbReference>
<dbReference type="AlphaFoldDB" id="A0A2M7VET3"/>
<evidence type="ECO:0000256" key="4">
    <source>
        <dbReference type="SAM" id="Coils"/>
    </source>
</evidence>
<keyword evidence="4" id="KW-0175">Coiled coil</keyword>
<evidence type="ECO:0000256" key="1">
    <source>
        <dbReference type="ARBA" id="ARBA00004370"/>
    </source>
</evidence>
<dbReference type="InterPro" id="IPR036013">
    <property type="entry name" value="Band_7/SPFH_dom_sf"/>
</dbReference>
<dbReference type="InterPro" id="IPR001107">
    <property type="entry name" value="Band_7"/>
</dbReference>
<dbReference type="PANTHER" id="PTHR13806:SF46">
    <property type="entry name" value="FLOTILLIN-1-RELATED"/>
    <property type="match status" value="1"/>
</dbReference>
<feature type="coiled-coil region" evidence="4">
    <location>
        <begin position="285"/>
        <end position="347"/>
    </location>
</feature>
<organism evidence="7 8">
    <name type="scientific">Candidatus Komeilibacteria bacterium CG_4_10_14_0_2_um_filter_37_10</name>
    <dbReference type="NCBI Taxonomy" id="1974470"/>
    <lineage>
        <taxon>Bacteria</taxon>
        <taxon>Candidatus Komeiliibacteriota</taxon>
    </lineage>
</organism>
<evidence type="ECO:0000313" key="8">
    <source>
        <dbReference type="Proteomes" id="UP000230405"/>
    </source>
</evidence>
<protein>
    <recommendedName>
        <fullName evidence="6">Band 7 domain-containing protein</fullName>
    </recommendedName>
</protein>
<dbReference type="Proteomes" id="UP000230405">
    <property type="component" value="Unassembled WGS sequence"/>
</dbReference>
<keyword evidence="3 5" id="KW-0472">Membrane</keyword>
<evidence type="ECO:0000313" key="7">
    <source>
        <dbReference type="EMBL" id="PIZ99058.1"/>
    </source>
</evidence>
<dbReference type="InterPro" id="IPR027705">
    <property type="entry name" value="Flotillin_fam"/>
</dbReference>
<dbReference type="GO" id="GO:0002020">
    <property type="term" value="F:protease binding"/>
    <property type="evidence" value="ECO:0007669"/>
    <property type="project" value="TreeGrafter"/>
</dbReference>
<dbReference type="EMBL" id="PFPO01000049">
    <property type="protein sequence ID" value="PIZ99058.1"/>
    <property type="molecule type" value="Genomic_DNA"/>
</dbReference>
<dbReference type="SMART" id="SM00244">
    <property type="entry name" value="PHB"/>
    <property type="match status" value="1"/>
</dbReference>